<organism evidence="1 2">
    <name type="scientific">Dictyobacter kobayashii</name>
    <dbReference type="NCBI Taxonomy" id="2014872"/>
    <lineage>
        <taxon>Bacteria</taxon>
        <taxon>Bacillati</taxon>
        <taxon>Chloroflexota</taxon>
        <taxon>Ktedonobacteria</taxon>
        <taxon>Ktedonobacterales</taxon>
        <taxon>Dictyobacteraceae</taxon>
        <taxon>Dictyobacter</taxon>
    </lineage>
</organism>
<evidence type="ECO:0000313" key="1">
    <source>
        <dbReference type="EMBL" id="GCE16760.1"/>
    </source>
</evidence>
<dbReference type="AlphaFoldDB" id="A0A402ACC6"/>
<reference evidence="2" key="1">
    <citation type="submission" date="2018-12" db="EMBL/GenBank/DDBJ databases">
        <title>Tengunoibacter tsumagoiensis gen. nov., sp. nov., Dictyobacter kobayashii sp. nov., D. alpinus sp. nov., and D. joshuensis sp. nov. and description of Dictyobacteraceae fam. nov. within the order Ktedonobacterales isolated from Tengu-no-mugimeshi.</title>
        <authorList>
            <person name="Wang C.M."/>
            <person name="Zheng Y."/>
            <person name="Sakai Y."/>
            <person name="Toyoda A."/>
            <person name="Minakuchi Y."/>
            <person name="Abe K."/>
            <person name="Yokota A."/>
            <person name="Yabe S."/>
        </authorList>
    </citation>
    <scope>NUCLEOTIDE SEQUENCE [LARGE SCALE GENOMIC DNA]</scope>
    <source>
        <strain evidence="2">Uno11</strain>
    </source>
</reference>
<accession>A0A402ACC6</accession>
<name>A0A402ACC6_9CHLR</name>
<keyword evidence="2" id="KW-1185">Reference proteome</keyword>
<protein>
    <submittedName>
        <fullName evidence="1">Uncharacterized protein</fullName>
    </submittedName>
</protein>
<proteinExistence type="predicted"/>
<dbReference type="EMBL" id="BIFS01000001">
    <property type="protein sequence ID" value="GCE16760.1"/>
    <property type="molecule type" value="Genomic_DNA"/>
</dbReference>
<dbReference type="Proteomes" id="UP000287188">
    <property type="component" value="Unassembled WGS sequence"/>
</dbReference>
<comment type="caution">
    <text evidence="1">The sequence shown here is derived from an EMBL/GenBank/DDBJ whole genome shotgun (WGS) entry which is preliminary data.</text>
</comment>
<evidence type="ECO:0000313" key="2">
    <source>
        <dbReference type="Proteomes" id="UP000287188"/>
    </source>
</evidence>
<sequence>MGYVRDTYKSLFVMFENKNVEKVELEHINQTANYLGARLGMLGFVTTRKQPGDNIIQKIYAIYNDTPSIPRKTILILTDEDIKLMIRLKQENNNPATHVQKIYRRFQTRVQ</sequence>
<gene>
    <name evidence="1" type="ORF">KDK_05600</name>
</gene>